<keyword evidence="1" id="KW-1133">Transmembrane helix</keyword>
<evidence type="ECO:0000313" key="2">
    <source>
        <dbReference type="EMBL" id="HEC05308.1"/>
    </source>
</evidence>
<evidence type="ECO:0000256" key="1">
    <source>
        <dbReference type="SAM" id="Phobius"/>
    </source>
</evidence>
<dbReference type="EMBL" id="DRLF01000019">
    <property type="protein sequence ID" value="HEC05308.1"/>
    <property type="molecule type" value="Genomic_DNA"/>
</dbReference>
<comment type="caution">
    <text evidence="2">The sequence shown here is derived from an EMBL/GenBank/DDBJ whole genome shotgun (WGS) entry which is preliminary data.</text>
</comment>
<dbReference type="AlphaFoldDB" id="A0A831RVT9"/>
<gene>
    <name evidence="2" type="ORF">ENJ12_00515</name>
</gene>
<sequence>MTESKHKELEMDLKSVEEVEGYAALRADNKIRNIEEKLRRLSLTPYIVLASVVLYAAVVFFFDKSLESWMTVVFLGTLIFAVDHKNIQRTELLKELFQLKYGK</sequence>
<protein>
    <submittedName>
        <fullName evidence="2">Uncharacterized protein</fullName>
    </submittedName>
</protein>
<keyword evidence="1" id="KW-0812">Transmembrane</keyword>
<reference evidence="2" key="1">
    <citation type="journal article" date="2020" name="mSystems">
        <title>Genome- and Community-Level Interaction Insights into Carbon Utilization and Element Cycling Functions of Hydrothermarchaeota in Hydrothermal Sediment.</title>
        <authorList>
            <person name="Zhou Z."/>
            <person name="Liu Y."/>
            <person name="Xu W."/>
            <person name="Pan J."/>
            <person name="Luo Z.H."/>
            <person name="Li M."/>
        </authorList>
    </citation>
    <scope>NUCLEOTIDE SEQUENCE [LARGE SCALE GENOMIC DNA]</scope>
    <source>
        <strain evidence="2">HyVt-458</strain>
    </source>
</reference>
<dbReference type="Proteomes" id="UP000886339">
    <property type="component" value="Unassembled WGS sequence"/>
</dbReference>
<organism evidence="2">
    <name type="scientific">Thiolapillus brandeum</name>
    <dbReference type="NCBI Taxonomy" id="1076588"/>
    <lineage>
        <taxon>Bacteria</taxon>
        <taxon>Pseudomonadati</taxon>
        <taxon>Pseudomonadota</taxon>
        <taxon>Gammaproteobacteria</taxon>
        <taxon>Chromatiales</taxon>
        <taxon>Sedimenticolaceae</taxon>
        <taxon>Thiolapillus</taxon>
    </lineage>
</organism>
<keyword evidence="1" id="KW-0472">Membrane</keyword>
<accession>A0A831RVT9</accession>
<feature type="transmembrane region" description="Helical" evidence="1">
    <location>
        <begin position="43"/>
        <end position="62"/>
    </location>
</feature>
<proteinExistence type="predicted"/>
<name>A0A831RVT9_9GAMM</name>